<dbReference type="AlphaFoldDB" id="A0A9W7JMT5"/>
<organism evidence="2 3">
    <name type="scientific">Hibiscus trionum</name>
    <name type="common">Flower of an hour</name>
    <dbReference type="NCBI Taxonomy" id="183268"/>
    <lineage>
        <taxon>Eukaryota</taxon>
        <taxon>Viridiplantae</taxon>
        <taxon>Streptophyta</taxon>
        <taxon>Embryophyta</taxon>
        <taxon>Tracheophyta</taxon>
        <taxon>Spermatophyta</taxon>
        <taxon>Magnoliopsida</taxon>
        <taxon>eudicotyledons</taxon>
        <taxon>Gunneridae</taxon>
        <taxon>Pentapetalae</taxon>
        <taxon>rosids</taxon>
        <taxon>malvids</taxon>
        <taxon>Malvales</taxon>
        <taxon>Malvaceae</taxon>
        <taxon>Malvoideae</taxon>
        <taxon>Hibiscus</taxon>
    </lineage>
</organism>
<keyword evidence="1" id="KW-0732">Signal</keyword>
<feature type="signal peptide" evidence="1">
    <location>
        <begin position="1"/>
        <end position="20"/>
    </location>
</feature>
<reference evidence="2" key="1">
    <citation type="submission" date="2023-05" db="EMBL/GenBank/DDBJ databases">
        <title>Genome and transcriptome analyses reveal genes involved in the formation of fine ridges on petal epidermal cells in Hibiscus trionum.</title>
        <authorList>
            <person name="Koshimizu S."/>
            <person name="Masuda S."/>
            <person name="Ishii T."/>
            <person name="Shirasu K."/>
            <person name="Hoshino A."/>
            <person name="Arita M."/>
        </authorList>
    </citation>
    <scope>NUCLEOTIDE SEQUENCE</scope>
    <source>
        <strain evidence="2">Hamamatsu line</strain>
    </source>
</reference>
<gene>
    <name evidence="2" type="ORF">HRI_005283100</name>
</gene>
<evidence type="ECO:0000313" key="3">
    <source>
        <dbReference type="Proteomes" id="UP001165190"/>
    </source>
</evidence>
<dbReference type="EMBL" id="BSYR01000101">
    <property type="protein sequence ID" value="GMJ16139.1"/>
    <property type="molecule type" value="Genomic_DNA"/>
</dbReference>
<comment type="caution">
    <text evidence="2">The sequence shown here is derived from an EMBL/GenBank/DDBJ whole genome shotgun (WGS) entry which is preliminary data.</text>
</comment>
<evidence type="ECO:0000313" key="2">
    <source>
        <dbReference type="EMBL" id="GMJ16139.1"/>
    </source>
</evidence>
<dbReference type="PANTHER" id="PTHR47273">
    <property type="entry name" value="EXPRESSED PROTEIN"/>
    <property type="match status" value="1"/>
</dbReference>
<feature type="chain" id="PRO_5040922546" evidence="1">
    <location>
        <begin position="21"/>
        <end position="206"/>
    </location>
</feature>
<dbReference type="Pfam" id="PF01190">
    <property type="entry name" value="Pollen_Ole_e_1"/>
    <property type="match status" value="1"/>
</dbReference>
<dbReference type="Proteomes" id="UP001165190">
    <property type="component" value="Unassembled WGS sequence"/>
</dbReference>
<name>A0A9W7JMT5_HIBTR</name>
<accession>A0A9W7JMT5</accession>
<sequence length="206" mass="22508">MKITWFSLILLLSLTIHGHGHKLHSAVVSGAVHCDVCSQQDFSKAHHFISGASVAVECKDGDSRPSFRQEAKTDEHGEFRVGLPFSVTKHVKRIKRCSVKLVRSSEPNCAVASSATSSSLVLKSANQGRRIFSAGILSFKQPNRCNRKANVAESNTMEYGDPIFPPPLQEPSPPLLNLPPLPQLPQLPPLFPPLPLIPFPPIPGRK</sequence>
<protein>
    <submittedName>
        <fullName evidence="2">Uncharacterized protein</fullName>
    </submittedName>
</protein>
<keyword evidence="3" id="KW-1185">Reference proteome</keyword>
<dbReference type="PANTHER" id="PTHR47273:SF14">
    <property type="entry name" value="CYCLIN-DEPENDENT KINASE 12-LIKE"/>
    <property type="match status" value="1"/>
</dbReference>
<evidence type="ECO:0000256" key="1">
    <source>
        <dbReference type="SAM" id="SignalP"/>
    </source>
</evidence>
<proteinExistence type="predicted"/>
<dbReference type="OrthoDB" id="1935547at2759"/>